<comment type="caution">
    <text evidence="1">The sequence shown here is derived from an EMBL/GenBank/DDBJ whole genome shotgun (WGS) entry which is preliminary data.</text>
</comment>
<name>A0AA41U5C7_9ACTN</name>
<proteinExistence type="predicted"/>
<reference evidence="1" key="1">
    <citation type="submission" date="2022-01" db="EMBL/GenBank/DDBJ databases">
        <title>Genome-Based Taxonomic Classification of the Phylum Actinobacteria.</title>
        <authorList>
            <person name="Gao Y."/>
        </authorList>
    </citation>
    <scope>NUCLEOTIDE SEQUENCE</scope>
    <source>
        <strain evidence="1">KLBMP 8922</strain>
    </source>
</reference>
<evidence type="ECO:0000313" key="2">
    <source>
        <dbReference type="Proteomes" id="UP001165378"/>
    </source>
</evidence>
<gene>
    <name evidence="1" type="ORF">LZ495_31825</name>
</gene>
<evidence type="ECO:0000313" key="1">
    <source>
        <dbReference type="EMBL" id="MCF2531782.1"/>
    </source>
</evidence>
<dbReference type="Proteomes" id="UP001165378">
    <property type="component" value="Unassembled WGS sequence"/>
</dbReference>
<sequence length="273" mass="30082">MHAITFEKGRDESGLRVYRHLPGENVAVTRNWAGLYEAWPDADTTPSPWPINNAVPEELAVYAGLAWRLTDGFARYAIPGYYRDEAQRLLQREPVFVDWEYEVDATGLTAETRDKGFVPARAMVRIRPKPTPWEREHAKHAGLFVLDSPRDLLSALRAVHGDASGAVTIFAVAPGAERFTRLVEALRGPECPRLADVLGEDGLLVDVTFGEDLGNYHSLTVASATDLGGTLDTLAAEYTRRVEAYEARVDEIADMAGFRRAMAQLSGIDPDAA</sequence>
<keyword evidence="2" id="KW-1185">Reference proteome</keyword>
<dbReference type="AlphaFoldDB" id="A0AA41U5C7"/>
<organism evidence="1 2">
    <name type="scientific">Yinghuangia soli</name>
    <dbReference type="NCBI Taxonomy" id="2908204"/>
    <lineage>
        <taxon>Bacteria</taxon>
        <taxon>Bacillati</taxon>
        <taxon>Actinomycetota</taxon>
        <taxon>Actinomycetes</taxon>
        <taxon>Kitasatosporales</taxon>
        <taxon>Streptomycetaceae</taxon>
        <taxon>Yinghuangia</taxon>
    </lineage>
</organism>
<accession>A0AA41U5C7</accession>
<dbReference type="EMBL" id="JAKFHA010000026">
    <property type="protein sequence ID" value="MCF2531782.1"/>
    <property type="molecule type" value="Genomic_DNA"/>
</dbReference>
<dbReference type="RefSeq" id="WP_235056428.1">
    <property type="nucleotide sequence ID" value="NZ_JAKFHA010000026.1"/>
</dbReference>
<protein>
    <submittedName>
        <fullName evidence="1">Uncharacterized protein</fullName>
    </submittedName>
</protein>